<dbReference type="OrthoDB" id="283569at2"/>
<gene>
    <name evidence="1" type="ORF">ETAA1_32830</name>
</gene>
<dbReference type="RefSeq" id="WP_145240176.1">
    <property type="nucleotide sequence ID" value="NZ_CP036273.1"/>
</dbReference>
<reference evidence="1 2" key="1">
    <citation type="submission" date="2019-02" db="EMBL/GenBank/DDBJ databases">
        <title>Deep-cultivation of Planctomycetes and their phenomic and genomic characterization uncovers novel biology.</title>
        <authorList>
            <person name="Wiegand S."/>
            <person name="Jogler M."/>
            <person name="Boedeker C."/>
            <person name="Pinto D."/>
            <person name="Vollmers J."/>
            <person name="Rivas-Marin E."/>
            <person name="Kohn T."/>
            <person name="Peeters S.H."/>
            <person name="Heuer A."/>
            <person name="Rast P."/>
            <person name="Oberbeckmann S."/>
            <person name="Bunk B."/>
            <person name="Jeske O."/>
            <person name="Meyerdierks A."/>
            <person name="Storesund J.E."/>
            <person name="Kallscheuer N."/>
            <person name="Luecker S."/>
            <person name="Lage O.M."/>
            <person name="Pohl T."/>
            <person name="Merkel B.J."/>
            <person name="Hornburger P."/>
            <person name="Mueller R.-W."/>
            <person name="Bruemmer F."/>
            <person name="Labrenz M."/>
            <person name="Spormann A.M."/>
            <person name="Op den Camp H."/>
            <person name="Overmann J."/>
            <person name="Amann R."/>
            <person name="Jetten M.S.M."/>
            <person name="Mascher T."/>
            <person name="Medema M.H."/>
            <person name="Devos D.P."/>
            <person name="Kaster A.-K."/>
            <person name="Ovreas L."/>
            <person name="Rohde M."/>
            <person name="Galperin M.Y."/>
            <person name="Jogler C."/>
        </authorList>
    </citation>
    <scope>NUCLEOTIDE SEQUENCE [LARGE SCALE GENOMIC DNA]</scope>
    <source>
        <strain evidence="1 2">ETA_A1</strain>
    </source>
</reference>
<evidence type="ECO:0000313" key="1">
    <source>
        <dbReference type="EMBL" id="QDU21317.1"/>
    </source>
</evidence>
<dbReference type="Proteomes" id="UP000319576">
    <property type="component" value="Chromosome"/>
</dbReference>
<dbReference type="AlphaFoldDB" id="A0A517XV00"/>
<proteinExistence type="predicted"/>
<name>A0A517XV00_9BACT</name>
<protein>
    <submittedName>
        <fullName evidence="1">Uncharacterized protein</fullName>
    </submittedName>
</protein>
<dbReference type="KEGG" id="uli:ETAA1_32830"/>
<organism evidence="1 2">
    <name type="scientific">Urbifossiella limnaea</name>
    <dbReference type="NCBI Taxonomy" id="2528023"/>
    <lineage>
        <taxon>Bacteria</taxon>
        <taxon>Pseudomonadati</taxon>
        <taxon>Planctomycetota</taxon>
        <taxon>Planctomycetia</taxon>
        <taxon>Gemmatales</taxon>
        <taxon>Gemmataceae</taxon>
        <taxon>Urbifossiella</taxon>
    </lineage>
</organism>
<sequence length="103" mass="11497">MDQKYDGPAPMAELTLRGRRVTRSTVLNDWGLQLRWLVTKDGKPAATVAAPRSGDSYEHPDTTPGTYEITLQTWRYVSYAKGADGEFTASKFIPISNAVRYTI</sequence>
<accession>A0A517XV00</accession>
<keyword evidence="2" id="KW-1185">Reference proteome</keyword>
<evidence type="ECO:0000313" key="2">
    <source>
        <dbReference type="Proteomes" id="UP000319576"/>
    </source>
</evidence>
<dbReference type="EMBL" id="CP036273">
    <property type="protein sequence ID" value="QDU21317.1"/>
    <property type="molecule type" value="Genomic_DNA"/>
</dbReference>